<comment type="caution">
    <text evidence="1">The sequence shown here is derived from an EMBL/GenBank/DDBJ whole genome shotgun (WGS) entry which is preliminary data.</text>
</comment>
<protein>
    <submittedName>
        <fullName evidence="1">Uncharacterized protein</fullName>
    </submittedName>
</protein>
<name>A0A109HPB2_XANCT</name>
<evidence type="ECO:0000313" key="2">
    <source>
        <dbReference type="Proteomes" id="UP000055854"/>
    </source>
</evidence>
<dbReference type="Proteomes" id="UP000055854">
    <property type="component" value="Unassembled WGS sequence"/>
</dbReference>
<evidence type="ECO:0000313" key="1">
    <source>
        <dbReference type="EMBL" id="KWV15701.1"/>
    </source>
</evidence>
<sequence>MRAADDLGTAQRHRLRPQALAGAQIAARLQAGGLELRAQVATVLSSPGVAGARPAYASEASVLTPAAGEHALPAPPRTT</sequence>
<gene>
    <name evidence="1" type="ORF">ATB53_11285</name>
</gene>
<dbReference type="EMBL" id="LNTA01000052">
    <property type="protein sequence ID" value="KWV15701.1"/>
    <property type="molecule type" value="Genomic_DNA"/>
</dbReference>
<dbReference type="AlphaFoldDB" id="A0A109HPB2"/>
<reference evidence="1 2" key="1">
    <citation type="submission" date="2015-11" db="EMBL/GenBank/DDBJ databases">
        <title>Long Read and Single Molecule DNA Sequencing Simplifies Genome Assembly and TAL Effector Gene Analysis of Xanthomonas translucens.</title>
        <authorList>
            <person name="Peng Z."/>
            <person name="Hu Y."/>
            <person name="Xie J."/>
            <person name="Potnis N."/>
            <person name="Akhunova A."/>
            <person name="Jones J."/>
            <person name="Liu Z."/>
            <person name="White F."/>
            <person name="Liu S."/>
        </authorList>
    </citation>
    <scope>NUCLEOTIDE SEQUENCE [LARGE SCALE GENOMIC DNA]</scope>
    <source>
        <strain evidence="1 2">B1</strain>
    </source>
</reference>
<organism evidence="1 2">
    <name type="scientific">Xanthomonas campestris pv. translucens</name>
    <dbReference type="NCBI Taxonomy" id="343"/>
    <lineage>
        <taxon>Bacteria</taxon>
        <taxon>Pseudomonadati</taxon>
        <taxon>Pseudomonadota</taxon>
        <taxon>Gammaproteobacteria</taxon>
        <taxon>Lysobacterales</taxon>
        <taxon>Lysobacteraceae</taxon>
        <taxon>Xanthomonas</taxon>
        <taxon>Xanthomonas translucens group</taxon>
    </lineage>
</organism>
<proteinExistence type="predicted"/>
<accession>A0A109HPB2</accession>